<accession>A0A1B7LGU5</accession>
<dbReference type="Proteomes" id="UP000078532">
    <property type="component" value="Unassembled WGS sequence"/>
</dbReference>
<proteinExistence type="predicted"/>
<evidence type="ECO:0000313" key="1">
    <source>
        <dbReference type="EMBL" id="OAT85424.1"/>
    </source>
</evidence>
<dbReference type="EMBL" id="LYVF01000062">
    <property type="protein sequence ID" value="OAT85424.1"/>
    <property type="molecule type" value="Genomic_DNA"/>
</dbReference>
<dbReference type="STRING" id="1838280.A6M21_05740"/>
<gene>
    <name evidence="1" type="ORF">A6M21_05740</name>
</gene>
<reference evidence="1 2" key="1">
    <citation type="submission" date="2016-04" db="EMBL/GenBank/DDBJ databases">
        <authorList>
            <person name="Evans L.H."/>
            <person name="Alamgir A."/>
            <person name="Owens N."/>
            <person name="Weber N.D."/>
            <person name="Virtaneva K."/>
            <person name="Barbian K."/>
            <person name="Babar A."/>
            <person name="Rosenke K."/>
        </authorList>
    </citation>
    <scope>NUCLEOTIDE SEQUENCE [LARGE SCALE GENOMIC DNA]</scope>
    <source>
        <strain evidence="1 2">LMa1</strain>
    </source>
</reference>
<evidence type="ECO:0000313" key="2">
    <source>
        <dbReference type="Proteomes" id="UP000078532"/>
    </source>
</evidence>
<dbReference type="AlphaFoldDB" id="A0A1B7LGU5"/>
<keyword evidence="2" id="KW-1185">Reference proteome</keyword>
<protein>
    <submittedName>
        <fullName evidence="1">Uncharacterized protein</fullName>
    </submittedName>
</protein>
<sequence>MIRQKFTAKTVFKYQNVFLDRPGRPPAGIRVFLYKPSANYMPARPGFPGVYPGFLYKRPAPPGDNLQSAGAAVHADASRHQFTYFCNMNYTKP</sequence>
<comment type="caution">
    <text evidence="1">The sequence shown here is derived from an EMBL/GenBank/DDBJ whole genome shotgun (WGS) entry which is preliminary data.</text>
</comment>
<organism evidence="1 2">
    <name type="scientific">Desulfotomaculum copahuensis</name>
    <dbReference type="NCBI Taxonomy" id="1838280"/>
    <lineage>
        <taxon>Bacteria</taxon>
        <taxon>Bacillati</taxon>
        <taxon>Bacillota</taxon>
        <taxon>Clostridia</taxon>
        <taxon>Eubacteriales</taxon>
        <taxon>Desulfotomaculaceae</taxon>
        <taxon>Desulfotomaculum</taxon>
    </lineage>
</organism>
<name>A0A1B7LGU5_9FIRM</name>